<evidence type="ECO:0000313" key="1">
    <source>
        <dbReference type="EMBL" id="PNP26203.1"/>
    </source>
</evidence>
<reference evidence="1" key="1">
    <citation type="submission" date="2017-12" db="EMBL/GenBank/DDBJ databases">
        <title>FDA dAtabase for Regulatory Grade micrObial Sequences (FDA-ARGOS): Supporting development and validation of Infectious Disease Dx tests.</title>
        <authorList>
            <person name="Hoffmann M."/>
            <person name="Allard M."/>
            <person name="Evans P."/>
            <person name="Brown E."/>
            <person name="Tallon L.J."/>
            <person name="Sadzewicz L."/>
            <person name="Sengamalay N."/>
            <person name="Ott S."/>
            <person name="Godinez A."/>
            <person name="Nagaraj S."/>
            <person name="Vavikolanu K."/>
            <person name="Aluvathingal J."/>
            <person name="Nadendla S."/>
            <person name="Hobson J."/>
            <person name="Sichtig H."/>
        </authorList>
    </citation>
    <scope>NUCLEOTIDE SEQUENCE [LARGE SCALE GENOMIC DNA]</scope>
    <source>
        <strain evidence="1">FDAARGOS_97</strain>
    </source>
</reference>
<keyword evidence="2" id="KW-1185">Reference proteome</keyword>
<protein>
    <submittedName>
        <fullName evidence="1">Uncharacterized protein</fullName>
    </submittedName>
</protein>
<dbReference type="EMBL" id="LOSN02000001">
    <property type="protein sequence ID" value="PNP26203.1"/>
    <property type="molecule type" value="Genomic_DNA"/>
</dbReference>
<dbReference type="Proteomes" id="UP000054316">
    <property type="component" value="Unassembled WGS sequence"/>
</dbReference>
<gene>
    <name evidence="1" type="ORF">AL553_007045</name>
</gene>
<accession>A0ABX4XD92</accession>
<evidence type="ECO:0000313" key="2">
    <source>
        <dbReference type="Proteomes" id="UP000054316"/>
    </source>
</evidence>
<organism evidence="1 2">
    <name type="scientific">Vibrio alginolyticus</name>
    <dbReference type="NCBI Taxonomy" id="663"/>
    <lineage>
        <taxon>Bacteria</taxon>
        <taxon>Pseudomonadati</taxon>
        <taxon>Pseudomonadota</taxon>
        <taxon>Gammaproteobacteria</taxon>
        <taxon>Vibrionales</taxon>
        <taxon>Vibrionaceae</taxon>
        <taxon>Vibrio</taxon>
    </lineage>
</organism>
<proteinExistence type="predicted"/>
<name>A0ABX4XD92_VIBAL</name>
<comment type="caution">
    <text evidence="1">The sequence shown here is derived from an EMBL/GenBank/DDBJ whole genome shotgun (WGS) entry which is preliminary data.</text>
</comment>
<sequence>MKIRKEKAPFPLRELGLGWSPEPMWRSREMNTFPAYRVQLYIENDWQVRDERAAHSIVKLLAKSLHSHPRLNVLSTG</sequence>